<keyword evidence="2" id="KW-1185">Reference proteome</keyword>
<keyword evidence="1" id="KW-0175">Coiled coil</keyword>
<protein>
    <submittedName>
        <fullName evidence="3">Trichohyalin-like</fullName>
    </submittedName>
</protein>
<dbReference type="RefSeq" id="XP_010775926.1">
    <property type="nucleotide sequence ID" value="XM_010777624.1"/>
</dbReference>
<evidence type="ECO:0000256" key="1">
    <source>
        <dbReference type="SAM" id="Coils"/>
    </source>
</evidence>
<dbReference type="KEGG" id="ncc:104950997"/>
<gene>
    <name evidence="3" type="primary">LOC104950997</name>
</gene>
<proteinExistence type="predicted"/>
<dbReference type="GeneID" id="104950997"/>
<dbReference type="OrthoDB" id="8899589at2759"/>
<organism evidence="2 3">
    <name type="scientific">Notothenia coriiceps</name>
    <name type="common">black rockcod</name>
    <dbReference type="NCBI Taxonomy" id="8208"/>
    <lineage>
        <taxon>Eukaryota</taxon>
        <taxon>Metazoa</taxon>
        <taxon>Chordata</taxon>
        <taxon>Craniata</taxon>
        <taxon>Vertebrata</taxon>
        <taxon>Euteleostomi</taxon>
        <taxon>Actinopterygii</taxon>
        <taxon>Neopterygii</taxon>
        <taxon>Teleostei</taxon>
        <taxon>Neoteleostei</taxon>
        <taxon>Acanthomorphata</taxon>
        <taxon>Eupercaria</taxon>
        <taxon>Perciformes</taxon>
        <taxon>Notothenioidei</taxon>
        <taxon>Nototheniidae</taxon>
        <taxon>Notothenia</taxon>
    </lineage>
</organism>
<feature type="coiled-coil region" evidence="1">
    <location>
        <begin position="32"/>
        <end position="302"/>
    </location>
</feature>
<dbReference type="AlphaFoldDB" id="A0A6I9NN89"/>
<accession>A0A6I9NN89</accession>
<dbReference type="Proteomes" id="UP000504611">
    <property type="component" value="Unplaced"/>
</dbReference>
<sequence>MTMIVLKQEEQKLKEDQFSRQTQELETRKTSLLEETQELDLLRKDLNKKREEVETAMNTISSEREILNQMQSTTDTQRTMLNNEKDRMERGMSDLKTREDRILNTMKSMEILREKLHQLNERMSEEIKNKMIRLEQNNEDTFKLLSVLEQKHDVLDKQKEHMSRYTETLQRERERLKIMLSESVTQRQEMGNQLKQEALLERTHLLELKAKLKKEREDLDRESEVMNKEKLDFDLIRSDILKQRDMLEQQRQDIKEETEKLEITKTDLQVLKGQADIQFDEINKEKELLAQIKTTIESEKELLSEKRRMEGELSDTKTKEEWLIRLLSSIGGIQVKLKHLNQVSNEVFTKNIEVLGQKYIDMLQLNLLLEHKFKEFDKKRKEITSYYDMIQTDKNTIVTVTFDKVVQTEVAWQKLHEQEPCVEKQVLNKHEYFKCQVVKQPDFTIQTERIDQQKFKGDKHDLKIKNKYLKMDIDVLVMDKEYEKNKNKLLSASEQDYFTDKKRSKRNCLRKIWKDTKMERNEIYQMKILSHEMRNNLEKRLKLINQFVRRPWLQENESLEKELKQELGEDMTSQSDWKIDRTMLDLRHTQLQQLKAEKLTNIVKLSDKEKVLRPKRTTNNDQTLNVNVTTEDEQLKKGEASAKMYKEQKKLGEKKAAPETSSGLLSQLQQYYRCCCHCCCKQVCQE</sequence>
<evidence type="ECO:0000313" key="3">
    <source>
        <dbReference type="RefSeq" id="XP_010775926.1"/>
    </source>
</evidence>
<name>A0A6I9NN89_9TELE</name>
<reference evidence="3" key="1">
    <citation type="submission" date="2025-08" db="UniProtKB">
        <authorList>
            <consortium name="RefSeq"/>
        </authorList>
    </citation>
    <scope>IDENTIFICATION</scope>
    <source>
        <tissue evidence="3">Muscle</tissue>
    </source>
</reference>
<evidence type="ECO:0000313" key="2">
    <source>
        <dbReference type="Proteomes" id="UP000504611"/>
    </source>
</evidence>